<proteinExistence type="predicted"/>
<keyword evidence="2 9" id="KW-0489">Methyltransferase</keyword>
<dbReference type="PROSITE" id="PS00092">
    <property type="entry name" value="N6_MTASE"/>
    <property type="match status" value="1"/>
</dbReference>
<dbReference type="RefSeq" id="WP_284189210.1">
    <property type="nucleotide sequence ID" value="NZ_BSPX01000070.1"/>
</dbReference>
<evidence type="ECO:0000256" key="7">
    <source>
        <dbReference type="ARBA" id="ARBA00047942"/>
    </source>
</evidence>
<keyword evidence="10" id="KW-1185">Reference proteome</keyword>
<dbReference type="EMBL" id="BSPX01000070">
    <property type="protein sequence ID" value="GLT24046.1"/>
    <property type="molecule type" value="Genomic_DNA"/>
</dbReference>
<dbReference type="Gene3D" id="3.40.50.150">
    <property type="entry name" value="Vaccinia Virus protein VP39"/>
    <property type="match status" value="1"/>
</dbReference>
<evidence type="ECO:0000256" key="2">
    <source>
        <dbReference type="ARBA" id="ARBA00022603"/>
    </source>
</evidence>
<dbReference type="InterPro" id="IPR002052">
    <property type="entry name" value="DNA_methylase_N6_adenine_CS"/>
</dbReference>
<sequence length="420" mass="47215">MAHTALPPPPPTASPPVQTDIASLGQVFTPEPVVRAMLRLRQNTGRVLEPSCGDGAFLRVLHHAVGIEFDPRHCPPGAHNIDFFAYPEDEKFDTVIGNPPYVRYRDIAPSTRALLRRDGFDGRSNLYLFFIEKCVRHLRPGGELIFITPRDFLKSTSARALNRWLHQRGTITHAIELGDARVFADALPNCLIWRYELGETGHHTAWARISQGDDLAHSLEHPQWQRRNFLETAGHLLFSHGEYGLSLADVASVKVGAVSGLDAVYASEAHGNRDFVTSATARTGQTRRMIWCEPDAPTPEALLPHRDALIARRIRNFDETNWWHWGRSYPQTDAPRIYVNTKTRRPNPFFVHPCTNFDGAVLGVFPHRPDVDLEAFRDALNGVDWADLGFVCDGRYLFSQRSLENAPLPGRFRAFLPAPG</sequence>
<evidence type="ECO:0000313" key="10">
    <source>
        <dbReference type="Proteomes" id="UP001157167"/>
    </source>
</evidence>
<dbReference type="PRINTS" id="PR00507">
    <property type="entry name" value="N12N6MTFRASE"/>
</dbReference>
<dbReference type="InterPro" id="IPR011639">
    <property type="entry name" value="MethylTrfase_TaqI-like_dom"/>
</dbReference>
<dbReference type="InterPro" id="IPR050953">
    <property type="entry name" value="N4_N6_ade-DNA_methylase"/>
</dbReference>
<organism evidence="9 10">
    <name type="scientific">Zoogloea oryzae</name>
    <dbReference type="NCBI Taxonomy" id="310767"/>
    <lineage>
        <taxon>Bacteria</taxon>
        <taxon>Pseudomonadati</taxon>
        <taxon>Pseudomonadota</taxon>
        <taxon>Betaproteobacteria</taxon>
        <taxon>Rhodocyclales</taxon>
        <taxon>Zoogloeaceae</taxon>
        <taxon>Zoogloea</taxon>
    </lineage>
</organism>
<evidence type="ECO:0000256" key="6">
    <source>
        <dbReference type="ARBA" id="ARBA00023125"/>
    </source>
</evidence>
<dbReference type="PANTHER" id="PTHR33841">
    <property type="entry name" value="DNA METHYLTRANSFERASE YEEA-RELATED"/>
    <property type="match status" value="1"/>
</dbReference>
<dbReference type="EC" id="2.1.1.72" evidence="1"/>
<comment type="caution">
    <text evidence="9">The sequence shown here is derived from an EMBL/GenBank/DDBJ whole genome shotgun (WGS) entry which is preliminary data.</text>
</comment>
<evidence type="ECO:0000256" key="4">
    <source>
        <dbReference type="ARBA" id="ARBA00022691"/>
    </source>
</evidence>
<keyword evidence="3" id="KW-0808">Transferase</keyword>
<evidence type="ECO:0000256" key="5">
    <source>
        <dbReference type="ARBA" id="ARBA00022747"/>
    </source>
</evidence>
<evidence type="ECO:0000256" key="3">
    <source>
        <dbReference type="ARBA" id="ARBA00022679"/>
    </source>
</evidence>
<protein>
    <recommendedName>
        <fullName evidence="1">site-specific DNA-methyltransferase (adenine-specific)</fullName>
        <ecNumber evidence="1">2.1.1.72</ecNumber>
    </recommendedName>
</protein>
<reference evidence="10" key="1">
    <citation type="journal article" date="2019" name="Int. J. Syst. Evol. Microbiol.">
        <title>The Global Catalogue of Microorganisms (GCM) 10K type strain sequencing project: providing services to taxonomists for standard genome sequencing and annotation.</title>
        <authorList>
            <consortium name="The Broad Institute Genomics Platform"/>
            <consortium name="The Broad Institute Genome Sequencing Center for Infectious Disease"/>
            <person name="Wu L."/>
            <person name="Ma J."/>
        </authorList>
    </citation>
    <scope>NUCLEOTIDE SEQUENCE [LARGE SCALE GENOMIC DNA]</scope>
    <source>
        <strain evidence="10">NBRC 102407</strain>
    </source>
</reference>
<keyword evidence="6" id="KW-0238">DNA-binding</keyword>
<keyword evidence="4" id="KW-0949">S-adenosyl-L-methionine</keyword>
<dbReference type="GO" id="GO:0032259">
    <property type="term" value="P:methylation"/>
    <property type="evidence" value="ECO:0007669"/>
    <property type="project" value="UniProtKB-KW"/>
</dbReference>
<accession>A0ABQ6FHY0</accession>
<dbReference type="InterPro" id="IPR029063">
    <property type="entry name" value="SAM-dependent_MTases_sf"/>
</dbReference>
<evidence type="ECO:0000259" key="8">
    <source>
        <dbReference type="Pfam" id="PF07669"/>
    </source>
</evidence>
<comment type="catalytic activity">
    <reaction evidence="7">
        <text>a 2'-deoxyadenosine in DNA + S-adenosyl-L-methionine = an N(6)-methyl-2'-deoxyadenosine in DNA + S-adenosyl-L-homocysteine + H(+)</text>
        <dbReference type="Rhea" id="RHEA:15197"/>
        <dbReference type="Rhea" id="RHEA-COMP:12418"/>
        <dbReference type="Rhea" id="RHEA-COMP:12419"/>
        <dbReference type="ChEBI" id="CHEBI:15378"/>
        <dbReference type="ChEBI" id="CHEBI:57856"/>
        <dbReference type="ChEBI" id="CHEBI:59789"/>
        <dbReference type="ChEBI" id="CHEBI:90615"/>
        <dbReference type="ChEBI" id="CHEBI:90616"/>
        <dbReference type="EC" id="2.1.1.72"/>
    </reaction>
</comment>
<dbReference type="GO" id="GO:0008168">
    <property type="term" value="F:methyltransferase activity"/>
    <property type="evidence" value="ECO:0007669"/>
    <property type="project" value="UniProtKB-KW"/>
</dbReference>
<evidence type="ECO:0000256" key="1">
    <source>
        <dbReference type="ARBA" id="ARBA00011900"/>
    </source>
</evidence>
<dbReference type="CDD" id="cd02440">
    <property type="entry name" value="AdoMet_MTases"/>
    <property type="match status" value="1"/>
</dbReference>
<feature type="domain" description="Type II methyltransferase M.TaqI-like" evidence="8">
    <location>
        <begin position="81"/>
        <end position="183"/>
    </location>
</feature>
<dbReference type="SUPFAM" id="SSF53335">
    <property type="entry name" value="S-adenosyl-L-methionine-dependent methyltransferases"/>
    <property type="match status" value="1"/>
</dbReference>
<dbReference type="Pfam" id="PF07669">
    <property type="entry name" value="Eco57I"/>
    <property type="match status" value="1"/>
</dbReference>
<gene>
    <name evidence="9" type="ORF">GCM10007933_35170</name>
</gene>
<dbReference type="Proteomes" id="UP001157167">
    <property type="component" value="Unassembled WGS sequence"/>
</dbReference>
<dbReference type="PANTHER" id="PTHR33841:SF6">
    <property type="entry name" value="TYPE II METHYLTRANSFERASE M.HINDII"/>
    <property type="match status" value="1"/>
</dbReference>
<keyword evidence="5" id="KW-0680">Restriction system</keyword>
<name>A0ABQ6FHY0_9RHOO</name>
<evidence type="ECO:0000313" key="9">
    <source>
        <dbReference type="EMBL" id="GLT24046.1"/>
    </source>
</evidence>